<accession>A0A9N8EGV6</accession>
<dbReference type="SUPFAM" id="SSF52058">
    <property type="entry name" value="L domain-like"/>
    <property type="match status" value="2"/>
</dbReference>
<feature type="region of interest" description="Disordered" evidence="4">
    <location>
        <begin position="161"/>
        <end position="183"/>
    </location>
</feature>
<evidence type="ECO:0000256" key="5">
    <source>
        <dbReference type="SAM" id="Phobius"/>
    </source>
</evidence>
<feature type="region of interest" description="Disordered" evidence="4">
    <location>
        <begin position="1"/>
        <end position="49"/>
    </location>
</feature>
<keyword evidence="7" id="KW-1185">Reference proteome</keyword>
<dbReference type="PANTHER" id="PTHR48054">
    <property type="entry name" value="RECEPTOR KINASE-LIKE PROTEIN XA21"/>
    <property type="match status" value="1"/>
</dbReference>
<dbReference type="Gene3D" id="3.80.10.10">
    <property type="entry name" value="Ribonuclease Inhibitor"/>
    <property type="match status" value="4"/>
</dbReference>
<sequence>MKESSSRDQGKKSDTEVVGARLCDEADTDQMAKATDSSTSKQVTTQDDEERHALMQVALEINEADKLSKNTPNDSNNAAAQTLVCQGIPSTNSHASVKHVPVQGESTPQNQQDDIQPIMLRRTIPYQRQLESQPGAFSGAPGTGNLERTTTLDYALLEAQRQPNNATSDTTTTTTNNNNNNATGNQQLAVANMVVEEGQMITSADPVNLQQIQQREQNRKAKEKLFVAAMIWLCLVATIIIGFVAGSQKQKEPVLITSTETPTVYGSMEPSEVPSFAPTGVLEELLDNLSDYTLASINNSSDTPQWKAWNWLANHQNITYLPEWRKTQLFALATFFYSFQGERWNPLIKERWMDYEKDECDWFSGGTGFFRDGTFIAAPEEFATLPCNSQGRFTILHLSGLKVDAFLPVFPPEITLLTTLSQINFRSDTIRFSGASTHPTPFSSQFPEEFYKMPSLELLRISLVHWTGQLPSELGQLPALTHLRISLSELTGPIPSELGQLSALKHLDLVLIGLSDQLPSELLQLTALTNLQITDVTGQIPTELGQLSALQCLVLSSSELSGPIPSQLGQLTALTTLSLYTNQLTGLIPSELGLLTSLGSLSLQFNQLTGPIPSELFQMMDLKSLMLSHNQLTGQIPSGLVLLTTLESVWLGENHLHGSIPLEILQLTALIFLRLGGNELHGPIPLEIGRLTALTFLFLHGNQLTGPLPDLQLLTNLKYLRLDENQLTGQLASELGMLTRLGWLEVSENQLSGQLPSELGMLTSCTRLEVSENQLTGLLPSELGLLTNFRVLNLTGNPGLSGTVPEDLCFLQNASCTFTFLYQDEQCVLGFDCTSVFCGCDCPCLN</sequence>
<protein>
    <recommendedName>
        <fullName evidence="8">L domain-like protein</fullName>
    </recommendedName>
</protein>
<evidence type="ECO:0000256" key="3">
    <source>
        <dbReference type="ARBA" id="ARBA00023136"/>
    </source>
</evidence>
<feature type="compositionally biased region" description="Low complexity" evidence="4">
    <location>
        <begin position="164"/>
        <end position="183"/>
    </location>
</feature>
<dbReference type="InterPro" id="IPR032675">
    <property type="entry name" value="LRR_dom_sf"/>
</dbReference>
<reference evidence="6" key="1">
    <citation type="submission" date="2020-06" db="EMBL/GenBank/DDBJ databases">
        <authorList>
            <consortium name="Plant Systems Biology data submission"/>
        </authorList>
    </citation>
    <scope>NUCLEOTIDE SEQUENCE</scope>
    <source>
        <strain evidence="6">D6</strain>
    </source>
</reference>
<feature type="transmembrane region" description="Helical" evidence="5">
    <location>
        <begin position="225"/>
        <end position="245"/>
    </location>
</feature>
<keyword evidence="1" id="KW-0433">Leucine-rich repeat</keyword>
<keyword evidence="3 5" id="KW-0472">Membrane</keyword>
<dbReference type="OrthoDB" id="67933at2759"/>
<dbReference type="PANTHER" id="PTHR48054:SF82">
    <property type="entry name" value="LRR RECEPTOR-LIKE SERINE_THREONINE-PROTEIN KINASE FLS2"/>
    <property type="match status" value="1"/>
</dbReference>
<feature type="compositionally biased region" description="Basic and acidic residues" evidence="4">
    <location>
        <begin position="1"/>
        <end position="15"/>
    </location>
</feature>
<evidence type="ECO:0000256" key="2">
    <source>
        <dbReference type="ARBA" id="ARBA00022737"/>
    </source>
</evidence>
<dbReference type="AlphaFoldDB" id="A0A9N8EGV6"/>
<dbReference type="FunFam" id="3.80.10.10:FF:000095">
    <property type="entry name" value="LRR receptor-like serine/threonine-protein kinase GSO1"/>
    <property type="match status" value="1"/>
</dbReference>
<evidence type="ECO:0000256" key="1">
    <source>
        <dbReference type="ARBA" id="ARBA00022614"/>
    </source>
</evidence>
<evidence type="ECO:0008006" key="8">
    <source>
        <dbReference type="Google" id="ProtNLM"/>
    </source>
</evidence>
<keyword evidence="5" id="KW-0812">Transmembrane</keyword>
<dbReference type="InterPro" id="IPR001611">
    <property type="entry name" value="Leu-rich_rpt"/>
</dbReference>
<evidence type="ECO:0000313" key="6">
    <source>
        <dbReference type="EMBL" id="CAB9520892.1"/>
    </source>
</evidence>
<dbReference type="FunFam" id="3.80.10.10:FF:000041">
    <property type="entry name" value="LRR receptor-like serine/threonine-protein kinase ERECTA"/>
    <property type="match status" value="1"/>
</dbReference>
<keyword evidence="2" id="KW-0677">Repeat</keyword>
<comment type="caution">
    <text evidence="6">The sequence shown here is derived from an EMBL/GenBank/DDBJ whole genome shotgun (WGS) entry which is preliminary data.</text>
</comment>
<gene>
    <name evidence="6" type="ORF">SEMRO_1143_G246021.1</name>
</gene>
<evidence type="ECO:0000313" key="7">
    <source>
        <dbReference type="Proteomes" id="UP001153069"/>
    </source>
</evidence>
<dbReference type="SMART" id="SM00369">
    <property type="entry name" value="LRR_TYP"/>
    <property type="match status" value="6"/>
</dbReference>
<dbReference type="Proteomes" id="UP001153069">
    <property type="component" value="Unassembled WGS sequence"/>
</dbReference>
<dbReference type="InterPro" id="IPR052592">
    <property type="entry name" value="LRR-RLK"/>
</dbReference>
<keyword evidence="5" id="KW-1133">Transmembrane helix</keyword>
<organism evidence="6 7">
    <name type="scientific">Seminavis robusta</name>
    <dbReference type="NCBI Taxonomy" id="568900"/>
    <lineage>
        <taxon>Eukaryota</taxon>
        <taxon>Sar</taxon>
        <taxon>Stramenopiles</taxon>
        <taxon>Ochrophyta</taxon>
        <taxon>Bacillariophyta</taxon>
        <taxon>Bacillariophyceae</taxon>
        <taxon>Bacillariophycidae</taxon>
        <taxon>Naviculales</taxon>
        <taxon>Naviculaceae</taxon>
        <taxon>Seminavis</taxon>
    </lineage>
</organism>
<name>A0A9N8EGV6_9STRA</name>
<dbReference type="Pfam" id="PF00560">
    <property type="entry name" value="LRR_1"/>
    <property type="match status" value="3"/>
</dbReference>
<dbReference type="EMBL" id="CAICTM010001141">
    <property type="protein sequence ID" value="CAB9520892.1"/>
    <property type="molecule type" value="Genomic_DNA"/>
</dbReference>
<evidence type="ECO:0000256" key="4">
    <source>
        <dbReference type="SAM" id="MobiDB-lite"/>
    </source>
</evidence>
<proteinExistence type="predicted"/>
<dbReference type="InterPro" id="IPR003591">
    <property type="entry name" value="Leu-rich_rpt_typical-subtyp"/>
</dbReference>
<feature type="compositionally biased region" description="Polar residues" evidence="4">
    <location>
        <begin position="35"/>
        <end position="45"/>
    </location>
</feature>